<gene>
    <name evidence="2" type="ORF">AQUCO_00400019v1</name>
</gene>
<name>A0A2G5ET09_AQUCA</name>
<proteinExistence type="predicted"/>
<sequence>MIPLMSMDPANPYYFKQLNKIKVDAMVLILVEFVFLLLSSAITLFSTMNTVYVSAMSYLDRDMELKDLFMKIKKIWIRPVVTWFYITLIGTGLFVLVLPLVLLVILSKRSFVVVLTIGIVLVLLAICLNMYLSLVWMLSIVTSVLEDSYGLQALGKGAELLKGRKLVGFVLTVILMILVGIINVLVLMINKNIQGVTLKSLLISFCGMIFSTMVNILGVMMYTVFYFDCKHSHGEEVEVEANMGYTKVSTFPLVDSALP</sequence>
<keyword evidence="1" id="KW-0812">Transmembrane</keyword>
<feature type="transmembrane region" description="Helical" evidence="1">
    <location>
        <begin position="112"/>
        <end position="145"/>
    </location>
</feature>
<keyword evidence="1" id="KW-0472">Membrane</keyword>
<dbReference type="EMBL" id="KZ305021">
    <property type="protein sequence ID" value="PIA58874.1"/>
    <property type="molecule type" value="Genomic_DNA"/>
</dbReference>
<dbReference type="PANTHER" id="PTHR33133:SF1">
    <property type="entry name" value="EXPRESSED PROTEIN-RELATED"/>
    <property type="match status" value="1"/>
</dbReference>
<organism evidence="2 3">
    <name type="scientific">Aquilegia coerulea</name>
    <name type="common">Rocky mountain columbine</name>
    <dbReference type="NCBI Taxonomy" id="218851"/>
    <lineage>
        <taxon>Eukaryota</taxon>
        <taxon>Viridiplantae</taxon>
        <taxon>Streptophyta</taxon>
        <taxon>Embryophyta</taxon>
        <taxon>Tracheophyta</taxon>
        <taxon>Spermatophyta</taxon>
        <taxon>Magnoliopsida</taxon>
        <taxon>Ranunculales</taxon>
        <taxon>Ranunculaceae</taxon>
        <taxon>Thalictroideae</taxon>
        <taxon>Aquilegia</taxon>
    </lineage>
</organism>
<dbReference type="PANTHER" id="PTHR33133">
    <property type="entry name" value="OS08G0107100 PROTEIN-RELATED"/>
    <property type="match status" value="1"/>
</dbReference>
<feature type="transmembrane region" description="Helical" evidence="1">
    <location>
        <begin position="201"/>
        <end position="225"/>
    </location>
</feature>
<protein>
    <submittedName>
        <fullName evidence="2">Uncharacterized protein</fullName>
    </submittedName>
</protein>
<evidence type="ECO:0000313" key="2">
    <source>
        <dbReference type="EMBL" id="PIA58874.1"/>
    </source>
</evidence>
<dbReference type="FunCoup" id="A0A2G5ET09">
    <property type="interactions" value="66"/>
</dbReference>
<feature type="transmembrane region" description="Helical" evidence="1">
    <location>
        <begin position="26"/>
        <end position="59"/>
    </location>
</feature>
<evidence type="ECO:0000256" key="1">
    <source>
        <dbReference type="SAM" id="Phobius"/>
    </source>
</evidence>
<accession>A0A2G5ET09</accession>
<feature type="transmembrane region" description="Helical" evidence="1">
    <location>
        <begin position="80"/>
        <end position="106"/>
    </location>
</feature>
<dbReference type="AlphaFoldDB" id="A0A2G5ET09"/>
<reference evidence="2 3" key="1">
    <citation type="submission" date="2017-09" db="EMBL/GenBank/DDBJ databases">
        <title>WGS assembly of Aquilegia coerulea Goldsmith.</title>
        <authorList>
            <person name="Hodges S."/>
            <person name="Kramer E."/>
            <person name="Nordborg M."/>
            <person name="Tomkins J."/>
            <person name="Borevitz J."/>
            <person name="Derieg N."/>
            <person name="Yan J."/>
            <person name="Mihaltcheva S."/>
            <person name="Hayes R.D."/>
            <person name="Rokhsar D."/>
        </authorList>
    </citation>
    <scope>NUCLEOTIDE SEQUENCE [LARGE SCALE GENOMIC DNA]</scope>
    <source>
        <strain evidence="3">cv. Goldsmith</strain>
    </source>
</reference>
<keyword evidence="1" id="KW-1133">Transmembrane helix</keyword>
<dbReference type="Proteomes" id="UP000230069">
    <property type="component" value="Unassembled WGS sequence"/>
</dbReference>
<evidence type="ECO:0000313" key="3">
    <source>
        <dbReference type="Proteomes" id="UP000230069"/>
    </source>
</evidence>
<dbReference type="InParanoid" id="A0A2G5ET09"/>
<keyword evidence="3" id="KW-1185">Reference proteome</keyword>
<feature type="transmembrane region" description="Helical" evidence="1">
    <location>
        <begin position="166"/>
        <end position="189"/>
    </location>
</feature>
<dbReference type="OrthoDB" id="777403at2759"/>